<name>A0AA86YWF3_PROST</name>
<sequence length="146" mass="16427">MQLGLFRVWLIKGVTVNSRLMLIFAGISGFFTVAFGAIGSHALSSIMSAHQMEWIEIGLRYQMLHTVALMVLGAILLRKVVLWFYWCGVFFAVGILLFSGSLYCMALLQVKYFSYFTPIGGVCFLIGWLLVVIGAMRLRKPALRHE</sequence>
<protein>
    <recommendedName>
        <fullName evidence="9">DUF423 domain-containing protein</fullName>
    </recommendedName>
</protein>
<evidence type="ECO:0008006" key="9">
    <source>
        <dbReference type="Google" id="ProtNLM"/>
    </source>
</evidence>
<keyword evidence="4 6" id="KW-1133">Transmembrane helix</keyword>
<feature type="transmembrane region" description="Helical" evidence="6">
    <location>
        <begin position="115"/>
        <end position="136"/>
    </location>
</feature>
<reference evidence="8" key="1">
    <citation type="submission" date="2008-04" db="EMBL/GenBank/DDBJ databases">
        <title>Draft genome sequence of Providencia stuartii (ATCC 25827).</title>
        <authorList>
            <person name="Sudarsanam P."/>
            <person name="Ley R."/>
            <person name="Guruge J."/>
            <person name="Turnbaugh P.J."/>
            <person name="Mahowald M."/>
            <person name="Liep D."/>
            <person name="Gordon J."/>
        </authorList>
    </citation>
    <scope>NUCLEOTIDE SEQUENCE [LARGE SCALE GENOMIC DNA]</scope>
    <source>
        <strain evidence="8">ATCC 25827</strain>
    </source>
</reference>
<reference evidence="8" key="2">
    <citation type="submission" date="2008-04" db="EMBL/GenBank/DDBJ databases">
        <title>Draft genome sequence of Providencia stuartii(ATCC 25827).</title>
        <authorList>
            <person name="Sudarsanam P."/>
            <person name="Ley R."/>
            <person name="Guruge J."/>
            <person name="Turnbaugh P.J."/>
            <person name="Mahowald M."/>
            <person name="Liep D."/>
            <person name="Gordon J."/>
        </authorList>
    </citation>
    <scope>NUCLEOTIDE SEQUENCE [LARGE SCALE GENOMIC DNA]</scope>
    <source>
        <strain evidence="8">ATCC 25827</strain>
    </source>
</reference>
<gene>
    <name evidence="7" type="ORF">PROSTU_04479</name>
</gene>
<evidence type="ECO:0000256" key="6">
    <source>
        <dbReference type="SAM" id="Phobius"/>
    </source>
</evidence>
<organism evidence="7 8">
    <name type="scientific">Providencia stuartii ATCC 25827</name>
    <dbReference type="NCBI Taxonomy" id="471874"/>
    <lineage>
        <taxon>Bacteria</taxon>
        <taxon>Pseudomonadati</taxon>
        <taxon>Pseudomonadota</taxon>
        <taxon>Gammaproteobacteria</taxon>
        <taxon>Enterobacterales</taxon>
        <taxon>Morganellaceae</taxon>
        <taxon>Providencia</taxon>
    </lineage>
</organism>
<evidence type="ECO:0000256" key="3">
    <source>
        <dbReference type="ARBA" id="ARBA00022692"/>
    </source>
</evidence>
<evidence type="ECO:0000256" key="5">
    <source>
        <dbReference type="ARBA" id="ARBA00023136"/>
    </source>
</evidence>
<evidence type="ECO:0000313" key="8">
    <source>
        <dbReference type="Proteomes" id="UP000004506"/>
    </source>
</evidence>
<dbReference type="InterPro" id="IPR006696">
    <property type="entry name" value="DUF423"/>
</dbReference>
<reference evidence="7 8" key="3">
    <citation type="submission" date="2008-05" db="EMBL/GenBank/DDBJ databases">
        <authorList>
            <person name="Fulton L."/>
            <person name="Clifton S."/>
            <person name="Fulton B."/>
            <person name="Xu J."/>
            <person name="Minx P."/>
            <person name="Pepin K.H."/>
            <person name="Johnson M."/>
            <person name="Thiruvilangam P."/>
            <person name="Bhonagiri V."/>
            <person name="Nash W.E."/>
            <person name="Mardis E.R."/>
            <person name="Wilson R.K."/>
        </authorList>
    </citation>
    <scope>NUCLEOTIDE SEQUENCE [LARGE SCALE GENOMIC DNA]</scope>
    <source>
        <strain evidence="7 8">ATCC 25827</strain>
    </source>
</reference>
<feature type="transmembrane region" description="Helical" evidence="6">
    <location>
        <begin position="83"/>
        <end position="108"/>
    </location>
</feature>
<keyword evidence="3 6" id="KW-0812">Transmembrane</keyword>
<evidence type="ECO:0000256" key="4">
    <source>
        <dbReference type="ARBA" id="ARBA00022989"/>
    </source>
</evidence>
<dbReference type="EMBL" id="ABJD02000117">
    <property type="protein sequence ID" value="EDU57702.1"/>
    <property type="molecule type" value="Genomic_DNA"/>
</dbReference>
<evidence type="ECO:0000256" key="1">
    <source>
        <dbReference type="ARBA" id="ARBA00004141"/>
    </source>
</evidence>
<comment type="similarity">
    <text evidence="2">Belongs to the UPF0382 family.</text>
</comment>
<feature type="transmembrane region" description="Helical" evidence="6">
    <location>
        <begin position="20"/>
        <end position="38"/>
    </location>
</feature>
<comment type="subcellular location">
    <subcellularLocation>
        <location evidence="1">Membrane</location>
        <topology evidence="1">Multi-pass membrane protein</topology>
    </subcellularLocation>
</comment>
<proteinExistence type="inferred from homology"/>
<comment type="caution">
    <text evidence="7">The sequence shown here is derived from an EMBL/GenBank/DDBJ whole genome shotgun (WGS) entry which is preliminary data.</text>
</comment>
<dbReference type="Pfam" id="PF04241">
    <property type="entry name" value="DUF423"/>
    <property type="match status" value="1"/>
</dbReference>
<dbReference type="PANTHER" id="PTHR43461:SF1">
    <property type="entry name" value="TRANSMEMBRANE PROTEIN 256"/>
    <property type="match status" value="1"/>
</dbReference>
<dbReference type="GO" id="GO:0005886">
    <property type="term" value="C:plasma membrane"/>
    <property type="evidence" value="ECO:0007669"/>
    <property type="project" value="TreeGrafter"/>
</dbReference>
<dbReference type="NCBIfam" id="NF008125">
    <property type="entry name" value="PRK10873.1"/>
    <property type="match status" value="1"/>
</dbReference>
<dbReference type="Proteomes" id="UP000004506">
    <property type="component" value="Unassembled WGS sequence"/>
</dbReference>
<dbReference type="PANTHER" id="PTHR43461">
    <property type="entry name" value="TRANSMEMBRANE PROTEIN 256"/>
    <property type="match status" value="1"/>
</dbReference>
<keyword evidence="5 6" id="KW-0472">Membrane</keyword>
<feature type="transmembrane region" description="Helical" evidence="6">
    <location>
        <begin position="59"/>
        <end position="77"/>
    </location>
</feature>
<evidence type="ECO:0000256" key="2">
    <source>
        <dbReference type="ARBA" id="ARBA00009694"/>
    </source>
</evidence>
<evidence type="ECO:0000313" key="7">
    <source>
        <dbReference type="EMBL" id="EDU57702.1"/>
    </source>
</evidence>
<accession>A0AA86YWF3</accession>
<dbReference type="AlphaFoldDB" id="A0AA86YWF3"/>